<dbReference type="RefSeq" id="WP_317476803.1">
    <property type="nucleotide sequence ID" value="NZ_JARQTW010000007.1"/>
</dbReference>
<proteinExistence type="predicted"/>
<comment type="caution">
    <text evidence="1">The sequence shown here is derived from an EMBL/GenBank/DDBJ whole genome shotgun (WGS) entry which is preliminary data.</text>
</comment>
<gene>
    <name evidence="1" type="ORF">P7M15_03485</name>
</gene>
<organism evidence="1 2">
    <name type="scientific">Exercitatus varius</name>
    <dbReference type="NCBI Taxonomy" id="67857"/>
    <lineage>
        <taxon>Bacteria</taxon>
        <taxon>Pseudomonadati</taxon>
        <taxon>Pseudomonadota</taxon>
        <taxon>Gammaproteobacteria</taxon>
        <taxon>Pasteurellales</taxon>
        <taxon>Pasteurellaceae</taxon>
        <taxon>Exercitatus</taxon>
    </lineage>
</organism>
<evidence type="ECO:0000313" key="2">
    <source>
        <dbReference type="Proteomes" id="UP001214976"/>
    </source>
</evidence>
<dbReference type="Proteomes" id="UP001214976">
    <property type="component" value="Unassembled WGS sequence"/>
</dbReference>
<name>A0AAW6Q8C3_9PAST</name>
<dbReference type="Pfam" id="PF05973">
    <property type="entry name" value="Gp49"/>
    <property type="match status" value="1"/>
</dbReference>
<sequence>MWNLLFYKTRTGNCPIADFIDELQPKLKAKALHDLDLLAEFGNRLSMPYSKSMGNGLFELRVTQSNNAARIFYFFMQGKNIIITNGFIKKMQKTSASELAKALEYKQDYQARNMP</sequence>
<protein>
    <submittedName>
        <fullName evidence="1">Type II toxin-antitoxin system RelE/ParE family toxin</fullName>
    </submittedName>
</protein>
<evidence type="ECO:0000313" key="1">
    <source>
        <dbReference type="EMBL" id="MDG2949593.1"/>
    </source>
</evidence>
<reference evidence="1" key="1">
    <citation type="submission" date="2023-03" db="EMBL/GenBank/DDBJ databases">
        <title>Classification of Bisgaard taxon 6 and taxon 10 as Exercitatus varius gen. nov., spec. nov.</title>
        <authorList>
            <person name="Christensen H."/>
        </authorList>
    </citation>
    <scope>NUCLEOTIDE SEQUENCE</scope>
    <source>
        <strain evidence="1">86116</strain>
    </source>
</reference>
<accession>A0AAW6Q8C3</accession>
<dbReference type="InterPro" id="IPR009241">
    <property type="entry name" value="HigB-like"/>
</dbReference>
<dbReference type="EMBL" id="JARQTW010000007">
    <property type="protein sequence ID" value="MDG2949593.1"/>
    <property type="molecule type" value="Genomic_DNA"/>
</dbReference>
<dbReference type="AlphaFoldDB" id="A0AAW6Q8C3"/>